<gene>
    <name evidence="1" type="ORF">BC351_10265</name>
</gene>
<dbReference type="STRING" id="1469647.BC351_10265"/>
<dbReference type="AlphaFoldDB" id="A0A1V4H8T3"/>
<comment type="caution">
    <text evidence="1">The sequence shown here is derived from an EMBL/GenBank/DDBJ whole genome shotgun (WGS) entry which is preliminary data.</text>
</comment>
<protein>
    <submittedName>
        <fullName evidence="1">Uncharacterized protein</fullName>
    </submittedName>
</protein>
<organism evidence="1 2">
    <name type="scientific">Paenibacillus ferrarius</name>
    <dbReference type="NCBI Taxonomy" id="1469647"/>
    <lineage>
        <taxon>Bacteria</taxon>
        <taxon>Bacillati</taxon>
        <taxon>Bacillota</taxon>
        <taxon>Bacilli</taxon>
        <taxon>Bacillales</taxon>
        <taxon>Paenibacillaceae</taxon>
        <taxon>Paenibacillus</taxon>
    </lineage>
</organism>
<reference evidence="2" key="1">
    <citation type="submission" date="2016-07" db="EMBL/GenBank/DDBJ databases">
        <authorList>
            <person name="Florea S."/>
            <person name="Webb J.S."/>
            <person name="Jaromczyk J."/>
            <person name="Schardl C.L."/>
        </authorList>
    </citation>
    <scope>NUCLEOTIDE SEQUENCE [LARGE SCALE GENOMIC DNA]</scope>
    <source>
        <strain evidence="2">CY1</strain>
    </source>
</reference>
<evidence type="ECO:0000313" key="1">
    <source>
        <dbReference type="EMBL" id="OPH47568.1"/>
    </source>
</evidence>
<dbReference type="OrthoDB" id="2620014at2"/>
<dbReference type="EMBL" id="MBTG01000056">
    <property type="protein sequence ID" value="OPH47568.1"/>
    <property type="molecule type" value="Genomic_DNA"/>
</dbReference>
<name>A0A1V4H8T3_9BACL</name>
<proteinExistence type="predicted"/>
<evidence type="ECO:0000313" key="2">
    <source>
        <dbReference type="Proteomes" id="UP000190626"/>
    </source>
</evidence>
<dbReference type="RefSeq" id="WP_079420155.1">
    <property type="nucleotide sequence ID" value="NZ_MBTG01000056.1"/>
</dbReference>
<dbReference type="Proteomes" id="UP000190626">
    <property type="component" value="Unassembled WGS sequence"/>
</dbReference>
<sequence>MAKKLTLTAMKKDHTKIFNEKTKITLSNGDYLHIYKEFKTTSIQKLVVDYMEIIEELKKRQIGFKTFKDMTFVYYMLLLKHFTDLNNIPTDIEKMIIICEELINLDLLEQIMQAFPEDQLKKIKKLLDKANENSELLGKHLNDPMT</sequence>
<keyword evidence="2" id="KW-1185">Reference proteome</keyword>
<accession>A0A1V4H8T3</accession>